<dbReference type="InterPro" id="IPR001965">
    <property type="entry name" value="Znf_PHD"/>
</dbReference>
<keyword evidence="9" id="KW-0805">Transcription regulation</keyword>
<dbReference type="InterPro" id="IPR000433">
    <property type="entry name" value="Znf_ZZ"/>
</dbReference>
<dbReference type="SUPFAM" id="SSF57850">
    <property type="entry name" value="RING/U-box"/>
    <property type="match status" value="2"/>
</dbReference>
<dbReference type="Pfam" id="PF08214">
    <property type="entry name" value="HAT_KAT11"/>
    <property type="match status" value="1"/>
</dbReference>
<reference evidence="17" key="2">
    <citation type="submission" date="2022-03" db="EMBL/GenBank/DDBJ databases">
        <title>Draft title - Genomic analysis of global carrot germplasm unveils the trajectory of domestication and the origin of high carotenoid orange carrot.</title>
        <authorList>
            <person name="Iorizzo M."/>
            <person name="Ellison S."/>
            <person name="Senalik D."/>
            <person name="Macko-Podgorni A."/>
            <person name="Grzebelus D."/>
            <person name="Bostan H."/>
            <person name="Rolling W."/>
            <person name="Curaba J."/>
            <person name="Simon P."/>
        </authorList>
    </citation>
    <scope>NUCLEOTIDE SEQUENCE</scope>
    <source>
        <tissue evidence="17">Leaf</tissue>
    </source>
</reference>
<keyword evidence="12" id="KW-0539">Nucleus</keyword>
<evidence type="ECO:0000256" key="2">
    <source>
        <dbReference type="ARBA" id="ARBA00004123"/>
    </source>
</evidence>
<dbReference type="SUPFAM" id="SSF57903">
    <property type="entry name" value="FYVE/PHD zinc finger"/>
    <property type="match status" value="1"/>
</dbReference>
<comment type="function">
    <text evidence="1">Acetyltransferase enzyme. Acetylates histones, giving a specific tag for transcriptional activation.</text>
</comment>
<evidence type="ECO:0000256" key="12">
    <source>
        <dbReference type="ARBA" id="ARBA00023242"/>
    </source>
</evidence>
<sequence length="967" mass="109778">MTVSLLEETPKSLFFRATKKEISSLLPDSSIENNKVRSGNCHVDDHHKSLIAMRKSHDDHDINAMNRVHDHKKLLLHISTCTAGTNCGYPRCVSAKSFIKHCRNCKILDCRVCVLARNRQNKRKESMPHGSYDTVDVNPLQKRLKIHQFSQSVEPWCPRMSRVSGMDMDTPASPAEGFVGPNDGSGTNKMGAAKPEKAEACGVSLIEVFSPEQVREHIKSLKQGMEQSKPKTGKNYAVEQTMSDDPCQLCGMAKVFFEPVPVYCTLCGSRVKRSAKYYTAGAVDARRHVCSFCFVQNAGESLVVDGTAYPKAEFEKQRNDKIAEEGWVQCDKCPAWQHQICALFNSRRNEGGQGKFTCPICYIAEVERGERSPLQQSAVLGAKDLPRTSLSDHLEQRLLKKLKQERVNRARIQGKNYDEVPGAEGLVVRDVSSVDKTVEVKKRFSETFKEVNYPNEFAYKSKVVLLFQKIEGVDVCLFAMIVQEYGADCQQPNHRHVNLSYMDSVKYFKPEIKAVTGEDLRTFVYHEILIGYLEHCKTRGFTSCYIWACPPIKGDDYIFYCHPETQKTPKSDKLRDWYLTMLEKAAKENIVVEITNLYDHFFVSDGSTGECKAKVTAARLPYYDGDYLPGASEDFINLIACGQSDLSGNATKDVLLMHKLGEAISPKKEDFIIVHLQNSCSHCCTLIASGNCWSCCQCKNFRLCDKCYEAEQKLEKRDRHPINKPREIHIMYPVEVSGVPADTQDNDEILECKFFDTRLTFLGFCEGNHYQYDTLRRAKHSSMMLLYHLHNPNVPEFVPLCQVCRLNIETGQGWHCETCPDYNMCSACYKKDGESNHPHKLTQYSPTVDLDAQKKEAKQQKVSRMRKMHDLLVHAIQCQNCPNPGCHKMKGLLQHAAQCITHETGGCFECKRIWYLFKLHAAVCPVSQCHVPYCRGLKERMRRKKEQADSRDTEGMRQLSAEVSGVC</sequence>
<name>A0AAF0XGB6_DAUCS</name>
<reference evidence="17" key="1">
    <citation type="journal article" date="2016" name="Nat. Genet.">
        <title>A high-quality carrot genome assembly provides new insights into carotenoid accumulation and asterid genome evolution.</title>
        <authorList>
            <person name="Iorizzo M."/>
            <person name="Ellison S."/>
            <person name="Senalik D."/>
            <person name="Zeng P."/>
            <person name="Satapoomin P."/>
            <person name="Huang J."/>
            <person name="Bowman M."/>
            <person name="Iovene M."/>
            <person name="Sanseverino W."/>
            <person name="Cavagnaro P."/>
            <person name="Yildiz M."/>
            <person name="Macko-Podgorni A."/>
            <person name="Moranska E."/>
            <person name="Grzebelus E."/>
            <person name="Grzebelus D."/>
            <person name="Ashrafi H."/>
            <person name="Zheng Z."/>
            <person name="Cheng S."/>
            <person name="Spooner D."/>
            <person name="Van Deynze A."/>
            <person name="Simon P."/>
        </authorList>
    </citation>
    <scope>NUCLEOTIDE SEQUENCE</scope>
    <source>
        <tissue evidence="17">Leaf</tissue>
    </source>
</reference>
<keyword evidence="4" id="KW-0808">Transferase</keyword>
<comment type="subcellular location">
    <subcellularLocation>
        <location evidence="2">Nucleus</location>
    </subcellularLocation>
</comment>
<keyword evidence="8" id="KW-0156">Chromatin regulator</keyword>
<evidence type="ECO:0000256" key="15">
    <source>
        <dbReference type="SAM" id="MobiDB-lite"/>
    </source>
</evidence>
<keyword evidence="13" id="KW-0012">Acyltransferase</keyword>
<dbReference type="InterPro" id="IPR000197">
    <property type="entry name" value="Znf_TAZ"/>
</dbReference>
<evidence type="ECO:0000256" key="8">
    <source>
        <dbReference type="ARBA" id="ARBA00022853"/>
    </source>
</evidence>
<comment type="catalytic activity">
    <reaction evidence="14">
        <text>L-lysyl-[protein] + acetyl-CoA = N(6)-acetyl-L-lysyl-[protein] + CoA + H(+)</text>
        <dbReference type="Rhea" id="RHEA:45948"/>
        <dbReference type="Rhea" id="RHEA-COMP:9752"/>
        <dbReference type="Rhea" id="RHEA-COMP:10731"/>
        <dbReference type="ChEBI" id="CHEBI:15378"/>
        <dbReference type="ChEBI" id="CHEBI:29969"/>
        <dbReference type="ChEBI" id="CHEBI:57287"/>
        <dbReference type="ChEBI" id="CHEBI:57288"/>
        <dbReference type="ChEBI" id="CHEBI:61930"/>
        <dbReference type="EC" id="2.3.1.48"/>
    </reaction>
</comment>
<dbReference type="Pfam" id="PF00628">
    <property type="entry name" value="PHD"/>
    <property type="match status" value="1"/>
</dbReference>
<dbReference type="SMART" id="SM01250">
    <property type="entry name" value="KAT11"/>
    <property type="match status" value="1"/>
</dbReference>
<dbReference type="AlphaFoldDB" id="A0AAF0XGB6"/>
<dbReference type="InterPro" id="IPR013083">
    <property type="entry name" value="Znf_RING/FYVE/PHD"/>
</dbReference>
<feature type="compositionally biased region" description="Basic and acidic residues" evidence="15">
    <location>
        <begin position="946"/>
        <end position="955"/>
    </location>
</feature>
<dbReference type="GO" id="GO:0000123">
    <property type="term" value="C:histone acetyltransferase complex"/>
    <property type="evidence" value="ECO:0007669"/>
    <property type="project" value="TreeGrafter"/>
</dbReference>
<dbReference type="InterPro" id="IPR019787">
    <property type="entry name" value="Znf_PHD-finger"/>
</dbReference>
<dbReference type="SUPFAM" id="SSF57933">
    <property type="entry name" value="TAZ domain"/>
    <property type="match status" value="2"/>
</dbReference>
<dbReference type="Gene3D" id="1.20.1020.10">
    <property type="entry name" value="TAZ domain"/>
    <property type="match status" value="2"/>
</dbReference>
<protein>
    <recommendedName>
        <fullName evidence="3">histone acetyltransferase</fullName>
        <ecNumber evidence="3">2.3.1.48</ecNumber>
    </recommendedName>
</protein>
<keyword evidence="18" id="KW-1185">Reference proteome</keyword>
<dbReference type="GO" id="GO:0045944">
    <property type="term" value="P:positive regulation of transcription by RNA polymerase II"/>
    <property type="evidence" value="ECO:0007669"/>
    <property type="project" value="TreeGrafter"/>
</dbReference>
<dbReference type="GO" id="GO:0004402">
    <property type="term" value="F:histone acetyltransferase activity"/>
    <property type="evidence" value="ECO:0007669"/>
    <property type="project" value="InterPro"/>
</dbReference>
<dbReference type="Gene3D" id="3.30.40.10">
    <property type="entry name" value="Zinc/RING finger domain, C3HC4 (zinc finger)"/>
    <property type="match status" value="1"/>
</dbReference>
<dbReference type="Pfam" id="PF02135">
    <property type="entry name" value="zf-TAZ"/>
    <property type="match status" value="2"/>
</dbReference>
<dbReference type="InterPro" id="IPR019786">
    <property type="entry name" value="Zinc_finger_PHD-type_CS"/>
</dbReference>
<evidence type="ECO:0000313" key="17">
    <source>
        <dbReference type="EMBL" id="WOH07533.1"/>
    </source>
</evidence>
<keyword evidence="11" id="KW-0804">Transcription</keyword>
<dbReference type="InterPro" id="IPR043145">
    <property type="entry name" value="Znf_ZZ_sf"/>
</dbReference>
<dbReference type="PANTHER" id="PTHR13808:SF1">
    <property type="entry name" value="HISTONE ACETYLTRANSFERASE"/>
    <property type="match status" value="1"/>
</dbReference>
<evidence type="ECO:0000256" key="10">
    <source>
        <dbReference type="ARBA" id="ARBA00023159"/>
    </source>
</evidence>
<evidence type="ECO:0000256" key="13">
    <source>
        <dbReference type="ARBA" id="ARBA00023315"/>
    </source>
</evidence>
<evidence type="ECO:0000256" key="11">
    <source>
        <dbReference type="ARBA" id="ARBA00023163"/>
    </source>
</evidence>
<dbReference type="Pfam" id="PF00569">
    <property type="entry name" value="ZZ"/>
    <property type="match status" value="1"/>
</dbReference>
<dbReference type="GO" id="GO:0008270">
    <property type="term" value="F:zinc ion binding"/>
    <property type="evidence" value="ECO:0007669"/>
    <property type="project" value="UniProtKB-KW"/>
</dbReference>
<dbReference type="InterPro" id="IPR013178">
    <property type="entry name" value="Histone_AcTrfase_Rtt109/CBP"/>
</dbReference>
<dbReference type="SMART" id="SM00249">
    <property type="entry name" value="PHD"/>
    <property type="match status" value="1"/>
</dbReference>
<dbReference type="PROSITE" id="PS01359">
    <property type="entry name" value="ZF_PHD_1"/>
    <property type="match status" value="1"/>
</dbReference>
<evidence type="ECO:0000256" key="9">
    <source>
        <dbReference type="ARBA" id="ARBA00023015"/>
    </source>
</evidence>
<keyword evidence="6" id="KW-0863">Zinc-finger</keyword>
<dbReference type="SMART" id="SM00291">
    <property type="entry name" value="ZnF_ZZ"/>
    <property type="match status" value="2"/>
</dbReference>
<dbReference type="SMART" id="SM00551">
    <property type="entry name" value="ZnF_TAZ"/>
    <property type="match status" value="1"/>
</dbReference>
<dbReference type="PROSITE" id="PS01357">
    <property type="entry name" value="ZF_ZZ_1"/>
    <property type="match status" value="1"/>
</dbReference>
<evidence type="ECO:0000259" key="16">
    <source>
        <dbReference type="PROSITE" id="PS01357"/>
    </source>
</evidence>
<evidence type="ECO:0000256" key="14">
    <source>
        <dbReference type="ARBA" id="ARBA00048017"/>
    </source>
</evidence>
<dbReference type="EMBL" id="CP093349">
    <property type="protein sequence ID" value="WOH07533.1"/>
    <property type="molecule type" value="Genomic_DNA"/>
</dbReference>
<evidence type="ECO:0000256" key="3">
    <source>
        <dbReference type="ARBA" id="ARBA00013184"/>
    </source>
</evidence>
<gene>
    <name evidence="17" type="ORF">DCAR_0726965</name>
</gene>
<keyword evidence="10" id="KW-0010">Activator</keyword>
<evidence type="ECO:0000256" key="1">
    <source>
        <dbReference type="ARBA" id="ARBA00002581"/>
    </source>
</evidence>
<evidence type="ECO:0000313" key="18">
    <source>
        <dbReference type="Proteomes" id="UP000077755"/>
    </source>
</evidence>
<dbReference type="PANTHER" id="PTHR13808">
    <property type="entry name" value="CBP/P300-RELATED"/>
    <property type="match status" value="1"/>
</dbReference>
<dbReference type="GO" id="GO:0005634">
    <property type="term" value="C:nucleus"/>
    <property type="evidence" value="ECO:0007669"/>
    <property type="project" value="UniProtKB-SubCell"/>
</dbReference>
<keyword evidence="5" id="KW-0479">Metal-binding</keyword>
<dbReference type="EC" id="2.3.1.48" evidence="3"/>
<dbReference type="InterPro" id="IPR035898">
    <property type="entry name" value="TAZ_dom_sf"/>
</dbReference>
<evidence type="ECO:0000256" key="7">
    <source>
        <dbReference type="ARBA" id="ARBA00022833"/>
    </source>
</evidence>
<keyword evidence="7" id="KW-0862">Zinc</keyword>
<feature type="domain" description="ZZ-type" evidence="16">
    <location>
        <begin position="801"/>
        <end position="828"/>
    </location>
</feature>
<organism evidence="17 18">
    <name type="scientific">Daucus carota subsp. sativus</name>
    <name type="common">Carrot</name>
    <dbReference type="NCBI Taxonomy" id="79200"/>
    <lineage>
        <taxon>Eukaryota</taxon>
        <taxon>Viridiplantae</taxon>
        <taxon>Streptophyta</taxon>
        <taxon>Embryophyta</taxon>
        <taxon>Tracheophyta</taxon>
        <taxon>Spermatophyta</taxon>
        <taxon>Magnoliopsida</taxon>
        <taxon>eudicotyledons</taxon>
        <taxon>Gunneridae</taxon>
        <taxon>Pentapetalae</taxon>
        <taxon>asterids</taxon>
        <taxon>campanulids</taxon>
        <taxon>Apiales</taxon>
        <taxon>Apiaceae</taxon>
        <taxon>Apioideae</taxon>
        <taxon>Scandiceae</taxon>
        <taxon>Daucinae</taxon>
        <taxon>Daucus</taxon>
        <taxon>Daucus sect. Daucus</taxon>
    </lineage>
</organism>
<dbReference type="GO" id="GO:0003713">
    <property type="term" value="F:transcription coactivator activity"/>
    <property type="evidence" value="ECO:0007669"/>
    <property type="project" value="TreeGrafter"/>
</dbReference>
<feature type="region of interest" description="Disordered" evidence="15">
    <location>
        <begin position="942"/>
        <end position="967"/>
    </location>
</feature>
<dbReference type="Gene3D" id="3.30.60.90">
    <property type="match status" value="1"/>
</dbReference>
<accession>A0AAF0XGB6</accession>
<evidence type="ECO:0000256" key="5">
    <source>
        <dbReference type="ARBA" id="ARBA00022723"/>
    </source>
</evidence>
<dbReference type="Proteomes" id="UP000077755">
    <property type="component" value="Chromosome 7"/>
</dbReference>
<dbReference type="InterPro" id="IPR011011">
    <property type="entry name" value="Znf_FYVE_PHD"/>
</dbReference>
<evidence type="ECO:0000256" key="6">
    <source>
        <dbReference type="ARBA" id="ARBA00022771"/>
    </source>
</evidence>
<proteinExistence type="predicted"/>
<dbReference type="FunFam" id="3.30.60.90:FF:000022">
    <property type="entry name" value="Histone acetyltransferase of the CBP family 12"/>
    <property type="match status" value="1"/>
</dbReference>
<dbReference type="GO" id="GO:0031490">
    <property type="term" value="F:chromatin DNA binding"/>
    <property type="evidence" value="ECO:0007669"/>
    <property type="project" value="TreeGrafter"/>
</dbReference>
<evidence type="ECO:0000256" key="4">
    <source>
        <dbReference type="ARBA" id="ARBA00022679"/>
    </source>
</evidence>
<dbReference type="GO" id="GO:0005667">
    <property type="term" value="C:transcription regulator complex"/>
    <property type="evidence" value="ECO:0007669"/>
    <property type="project" value="TreeGrafter"/>
</dbReference>